<evidence type="ECO:0000313" key="3">
    <source>
        <dbReference type="EMBL" id="RCK78737.1"/>
    </source>
</evidence>
<protein>
    <submittedName>
        <fullName evidence="3">Processing proteinase</fullName>
    </submittedName>
</protein>
<dbReference type="InterPro" id="IPR050361">
    <property type="entry name" value="MPP/UQCRC_Complex"/>
</dbReference>
<evidence type="ECO:0000259" key="2">
    <source>
        <dbReference type="Pfam" id="PF05193"/>
    </source>
</evidence>
<dbReference type="Pfam" id="PF00675">
    <property type="entry name" value="Peptidase_M16"/>
    <property type="match status" value="1"/>
</dbReference>
<proteinExistence type="predicted"/>
<dbReference type="PANTHER" id="PTHR11851:SF225">
    <property type="entry name" value="NON-PEPTIDASE HOMOLOG YMXG"/>
    <property type="match status" value="1"/>
</dbReference>
<organism evidence="3 4">
    <name type="scientific">Candidatus Ozemobacter sibiricus</name>
    <dbReference type="NCBI Taxonomy" id="2268124"/>
    <lineage>
        <taxon>Bacteria</taxon>
        <taxon>Candidatus Ozemobacteria</taxon>
        <taxon>Candidatus Ozemobacterales</taxon>
        <taxon>Candidatus Ozemobacteraceae</taxon>
        <taxon>Candidatus Ozemobacter</taxon>
    </lineage>
</organism>
<comment type="caution">
    <text evidence="3">The sequence shown here is derived from an EMBL/GenBank/DDBJ whole genome shotgun (WGS) entry which is preliminary data.</text>
</comment>
<dbReference type="Proteomes" id="UP000252355">
    <property type="component" value="Unassembled WGS sequence"/>
</dbReference>
<dbReference type="Gene3D" id="3.30.830.10">
    <property type="entry name" value="Metalloenzyme, LuxS/M16 peptidase-like"/>
    <property type="match status" value="2"/>
</dbReference>
<name>A0A367ZLL6_9BACT</name>
<dbReference type="Pfam" id="PF05193">
    <property type="entry name" value="Peptidase_M16_C"/>
    <property type="match status" value="1"/>
</dbReference>
<feature type="domain" description="Peptidase M16 C-terminal" evidence="2">
    <location>
        <begin position="229"/>
        <end position="405"/>
    </location>
</feature>
<evidence type="ECO:0000259" key="1">
    <source>
        <dbReference type="Pfam" id="PF00675"/>
    </source>
</evidence>
<dbReference type="InterPro" id="IPR007863">
    <property type="entry name" value="Peptidase_M16_C"/>
</dbReference>
<gene>
    <name evidence="3" type="ORF">OZSIB_1090</name>
</gene>
<dbReference type="InterPro" id="IPR011765">
    <property type="entry name" value="Pept_M16_N"/>
</dbReference>
<sequence length="498" mass="54566">MNRLPRRDLPVPSASIRPRPAARLCLLLLAGLLCLLTAGAASARSPIDVEKIAFPPLPPIGQPDLEEITLDNGLRLYLLVDRSLPLIQASVRIHGGSFLEPPDKIGLAEICGRLLRIGGTASYTSDQLDDLLEGIGAVVETSFETISGRLSLSMLSSQADLAVEVMAEILRRPAFEPDRLAQVMVAMRAAVSRRNDQPAAIATREFDKLIYGAASPYARHPENATLRAITRDDLVAFHRLVCQPQNIQMAIYGDIDRARIIDLVKKAFGDWPKGDTPLPDFPAVEYAFTPKVGLIDLPQANQSNILLGHLGGRLLDPDHAARLVMNNIFGISFGSRLFREVRSRAGLAYSVYGAITANMSYPGQFICSVSTRADATLKAVAKIIAEIERLQQEPPTAEELRLGKDRYLNAFVFNFENLDKIVDRLMYFDFFGLPRDFLQQEKARVEAVTTADVQAVARKQMKPEALRVLVVGPAARFDGDLKSLGLGAPEPIDITIAP</sequence>
<dbReference type="PANTHER" id="PTHR11851">
    <property type="entry name" value="METALLOPROTEASE"/>
    <property type="match status" value="1"/>
</dbReference>
<accession>A0A367ZLL6</accession>
<dbReference type="SUPFAM" id="SSF63411">
    <property type="entry name" value="LuxS/MPP-like metallohydrolase"/>
    <property type="match status" value="2"/>
</dbReference>
<dbReference type="InterPro" id="IPR011249">
    <property type="entry name" value="Metalloenz_LuxS/M16"/>
</dbReference>
<dbReference type="EMBL" id="QOQW01000019">
    <property type="protein sequence ID" value="RCK78737.1"/>
    <property type="molecule type" value="Genomic_DNA"/>
</dbReference>
<dbReference type="AlphaFoldDB" id="A0A367ZLL6"/>
<evidence type="ECO:0000313" key="4">
    <source>
        <dbReference type="Proteomes" id="UP000252355"/>
    </source>
</evidence>
<feature type="domain" description="Peptidase M16 N-terminal" evidence="1">
    <location>
        <begin position="89"/>
        <end position="200"/>
    </location>
</feature>
<dbReference type="GO" id="GO:0046872">
    <property type="term" value="F:metal ion binding"/>
    <property type="evidence" value="ECO:0007669"/>
    <property type="project" value="InterPro"/>
</dbReference>
<reference evidence="3 4" key="1">
    <citation type="submission" date="2018-05" db="EMBL/GenBank/DDBJ databases">
        <title>A metagenomic window into the 2 km-deep terrestrial subsurface aquifer revealed taxonomically and functionally diverse microbial community comprising novel uncultured bacterial lineages.</title>
        <authorList>
            <person name="Kadnikov V.V."/>
            <person name="Mardanov A.V."/>
            <person name="Beletsky A.V."/>
            <person name="Banks D."/>
            <person name="Pimenov N.V."/>
            <person name="Frank Y.A."/>
            <person name="Karnachuk O.V."/>
            <person name="Ravin N.V."/>
        </authorList>
    </citation>
    <scope>NUCLEOTIDE SEQUENCE [LARGE SCALE GENOMIC DNA]</scope>
    <source>
        <strain evidence="3">BY5</strain>
    </source>
</reference>